<feature type="transmembrane region" description="Helical" evidence="17">
    <location>
        <begin position="12"/>
        <end position="30"/>
    </location>
</feature>
<dbReference type="InterPro" id="IPR001709">
    <property type="entry name" value="Flavoprot_Pyr_Nucl_cyt_Rdtase"/>
</dbReference>
<feature type="binding site" evidence="16">
    <location>
        <begin position="450"/>
        <end position="451"/>
    </location>
    <ligand>
        <name>NADP(+)</name>
        <dbReference type="ChEBI" id="CHEBI:58349"/>
    </ligand>
</feature>
<dbReference type="SUPFAM" id="SSF52343">
    <property type="entry name" value="Ferredoxin reductase-like, C-terminal NADP-linked domain"/>
    <property type="match status" value="1"/>
</dbReference>
<evidence type="ECO:0000256" key="6">
    <source>
        <dbReference type="ARBA" id="ARBA00022528"/>
    </source>
</evidence>
<dbReference type="InterPro" id="IPR017927">
    <property type="entry name" value="FAD-bd_FR_type"/>
</dbReference>
<keyword evidence="13" id="KW-0249">Electron transport</keyword>
<evidence type="ECO:0000256" key="7">
    <source>
        <dbReference type="ARBA" id="ARBA00022531"/>
    </source>
</evidence>
<comment type="similarity">
    <text evidence="3">Belongs to the ferredoxin--NADP reductase type 1 family.</text>
</comment>
<dbReference type="PIRSF" id="PIRSF501178">
    <property type="entry name" value="FNR-PetH"/>
    <property type="match status" value="1"/>
</dbReference>
<feature type="binding site" evidence="16">
    <location>
        <position position="527"/>
    </location>
    <ligand>
        <name>NADP(+)</name>
        <dbReference type="ChEBI" id="CHEBI:58349"/>
    </ligand>
</feature>
<keyword evidence="9" id="KW-0934">Plastid</keyword>
<accession>A0A7G2DY96</accession>
<evidence type="ECO:0000256" key="9">
    <source>
        <dbReference type="ARBA" id="ARBA00022640"/>
    </source>
</evidence>
<keyword evidence="11 16" id="KW-0521">NADP</keyword>
<dbReference type="GO" id="GO:0008266">
    <property type="term" value="F:poly(U) RNA binding"/>
    <property type="evidence" value="ECO:0007669"/>
    <property type="project" value="UniProtKB-ARBA"/>
</dbReference>
<evidence type="ECO:0000256" key="11">
    <source>
        <dbReference type="ARBA" id="ARBA00022857"/>
    </source>
</evidence>
<evidence type="ECO:0000256" key="3">
    <source>
        <dbReference type="ARBA" id="ARBA00008312"/>
    </source>
</evidence>
<keyword evidence="17" id="KW-0472">Membrane</keyword>
<keyword evidence="10" id="KW-0274">FAD</keyword>
<dbReference type="Proteomes" id="UP000516314">
    <property type="component" value="Chromosome 1"/>
</dbReference>
<dbReference type="Gene3D" id="2.40.30.10">
    <property type="entry name" value="Translation factors"/>
    <property type="match status" value="1"/>
</dbReference>
<dbReference type="InterPro" id="IPR039261">
    <property type="entry name" value="FNR_nucleotide-bd"/>
</dbReference>
<protein>
    <recommendedName>
        <fullName evidence="4">ferredoxin--NADP(+) reductase</fullName>
        <ecNumber evidence="4">1.18.1.2</ecNumber>
    </recommendedName>
</protein>
<evidence type="ECO:0000313" key="19">
    <source>
        <dbReference type="EMBL" id="CAD5314097.1"/>
    </source>
</evidence>
<dbReference type="PROSITE" id="PS51384">
    <property type="entry name" value="FAD_FR"/>
    <property type="match status" value="1"/>
</dbReference>
<dbReference type="InterPro" id="IPR015701">
    <property type="entry name" value="FNR"/>
</dbReference>
<comment type="catalytic activity">
    <reaction evidence="15">
        <text>2 reduced [2Fe-2S]-[ferredoxin] + NADP(+) + H(+) = 2 oxidized [2Fe-2S]-[ferredoxin] + NADPH</text>
        <dbReference type="Rhea" id="RHEA:20125"/>
        <dbReference type="Rhea" id="RHEA-COMP:10000"/>
        <dbReference type="Rhea" id="RHEA-COMP:10001"/>
        <dbReference type="ChEBI" id="CHEBI:15378"/>
        <dbReference type="ChEBI" id="CHEBI:33737"/>
        <dbReference type="ChEBI" id="CHEBI:33738"/>
        <dbReference type="ChEBI" id="CHEBI:57783"/>
        <dbReference type="ChEBI" id="CHEBI:58349"/>
        <dbReference type="EC" id="1.18.1.2"/>
    </reaction>
</comment>
<dbReference type="Gene3D" id="3.40.50.80">
    <property type="entry name" value="Nucleotide-binding domain of ferredoxin-NADP reductase (FNR) module"/>
    <property type="match status" value="1"/>
</dbReference>
<keyword evidence="7" id="KW-0602">Photosynthesis</keyword>
<feature type="binding site" evidence="16">
    <location>
        <position position="460"/>
    </location>
    <ligand>
        <name>NADP(+)</name>
        <dbReference type="ChEBI" id="CHEBI:58349"/>
    </ligand>
</feature>
<dbReference type="GO" id="GO:0004324">
    <property type="term" value="F:ferredoxin-NADP+ reductase activity"/>
    <property type="evidence" value="ECO:0007669"/>
    <property type="project" value="UniProtKB-EC"/>
</dbReference>
<organism evidence="19 20">
    <name type="scientific">Arabidopsis thaliana</name>
    <name type="common">Mouse-ear cress</name>
    <dbReference type="NCBI Taxonomy" id="3702"/>
    <lineage>
        <taxon>Eukaryota</taxon>
        <taxon>Viridiplantae</taxon>
        <taxon>Streptophyta</taxon>
        <taxon>Embryophyta</taxon>
        <taxon>Tracheophyta</taxon>
        <taxon>Spermatophyta</taxon>
        <taxon>Magnoliopsida</taxon>
        <taxon>eudicotyledons</taxon>
        <taxon>Gunneridae</taxon>
        <taxon>Pentapetalae</taxon>
        <taxon>rosids</taxon>
        <taxon>malvids</taxon>
        <taxon>Brassicales</taxon>
        <taxon>Brassicaceae</taxon>
        <taxon>Camelineae</taxon>
        <taxon>Arabidopsis</taxon>
    </lineage>
</organism>
<dbReference type="PIRSF" id="PIRSF000361">
    <property type="entry name" value="Frd-NADP+_RD"/>
    <property type="match status" value="1"/>
</dbReference>
<evidence type="ECO:0000256" key="17">
    <source>
        <dbReference type="SAM" id="Phobius"/>
    </source>
</evidence>
<dbReference type="InterPro" id="IPR035442">
    <property type="entry name" value="FNR_plant_Cyanobacteria"/>
</dbReference>
<dbReference type="SUPFAM" id="SSF63380">
    <property type="entry name" value="Riboflavin synthase domain-like"/>
    <property type="match status" value="1"/>
</dbReference>
<keyword evidence="6" id="KW-0150">Chloroplast</keyword>
<dbReference type="FunFam" id="3.40.50.80:FF:000008">
    <property type="entry name" value="Ferredoxin--NADP reductase, chloroplastic"/>
    <property type="match status" value="1"/>
</dbReference>
<keyword evidence="17" id="KW-0812">Transmembrane</keyword>
<comment type="cofactor">
    <cofactor evidence="1">
        <name>FAD</name>
        <dbReference type="ChEBI" id="CHEBI:57692"/>
    </cofactor>
</comment>
<feature type="binding site" evidence="16">
    <location>
        <position position="388"/>
    </location>
    <ligand>
        <name>NADP(+)</name>
        <dbReference type="ChEBI" id="CHEBI:58349"/>
    </ligand>
</feature>
<dbReference type="CDD" id="cd06208">
    <property type="entry name" value="CYPOR_like_FNR"/>
    <property type="match status" value="1"/>
</dbReference>
<evidence type="ECO:0000256" key="10">
    <source>
        <dbReference type="ARBA" id="ARBA00022827"/>
    </source>
</evidence>
<reference evidence="19 20" key="1">
    <citation type="submission" date="2020-09" db="EMBL/GenBank/DDBJ databases">
        <authorList>
            <person name="Ashkenazy H."/>
        </authorList>
    </citation>
    <scope>NUCLEOTIDE SEQUENCE [LARGE SCALE GENOMIC DNA]</scope>
    <source>
        <strain evidence="20">cv. Cdm-0</strain>
    </source>
</reference>
<dbReference type="EC" id="1.18.1.2" evidence="4"/>
<evidence type="ECO:0000313" key="20">
    <source>
        <dbReference type="Proteomes" id="UP000516314"/>
    </source>
</evidence>
<evidence type="ECO:0000256" key="14">
    <source>
        <dbReference type="ARBA" id="ARBA00023002"/>
    </source>
</evidence>
<dbReference type="InterPro" id="IPR017938">
    <property type="entry name" value="Riboflavin_synthase-like_b-brl"/>
</dbReference>
<keyword evidence="5" id="KW-0813">Transport</keyword>
<keyword evidence="8" id="KW-0285">Flavoprotein</keyword>
<dbReference type="GO" id="GO:0015979">
    <property type="term" value="P:photosynthesis"/>
    <property type="evidence" value="ECO:0007669"/>
    <property type="project" value="UniProtKB-KW"/>
</dbReference>
<dbReference type="PANTHER" id="PTHR43314">
    <property type="match status" value="1"/>
</dbReference>
<evidence type="ECO:0000256" key="16">
    <source>
        <dbReference type="PIRSR" id="PIRSR000361-1"/>
    </source>
</evidence>
<keyword evidence="14" id="KW-0560">Oxidoreductase</keyword>
<dbReference type="InterPro" id="IPR001433">
    <property type="entry name" value="OxRdtase_FAD/NAD-bd"/>
</dbReference>
<gene>
    <name evidence="19" type="ORF">AT9943_LOCUS2557</name>
</gene>
<evidence type="ECO:0000259" key="18">
    <source>
        <dbReference type="PROSITE" id="PS51384"/>
    </source>
</evidence>
<evidence type="ECO:0000256" key="2">
    <source>
        <dbReference type="ARBA" id="ARBA00004229"/>
    </source>
</evidence>
<evidence type="ECO:0000256" key="12">
    <source>
        <dbReference type="ARBA" id="ARBA00022946"/>
    </source>
</evidence>
<evidence type="ECO:0000256" key="15">
    <source>
        <dbReference type="ARBA" id="ARBA00047776"/>
    </source>
</evidence>
<evidence type="ECO:0000256" key="8">
    <source>
        <dbReference type="ARBA" id="ARBA00022630"/>
    </source>
</evidence>
<dbReference type="AlphaFoldDB" id="A0A7G2DY96"/>
<feature type="transmembrane region" description="Helical" evidence="17">
    <location>
        <begin position="99"/>
        <end position="124"/>
    </location>
</feature>
<dbReference type="GO" id="GO:0009507">
    <property type="term" value="C:chloroplast"/>
    <property type="evidence" value="ECO:0007669"/>
    <property type="project" value="UniProtKB-SubCell"/>
</dbReference>
<evidence type="ECO:0000256" key="1">
    <source>
        <dbReference type="ARBA" id="ARBA00001974"/>
    </source>
</evidence>
<evidence type="ECO:0000256" key="13">
    <source>
        <dbReference type="ARBA" id="ARBA00022982"/>
    </source>
</evidence>
<keyword evidence="12" id="KW-0809">Transit peptide</keyword>
<dbReference type="FunFam" id="2.40.30.10:FF:000048">
    <property type="entry name" value="Ferredoxin--NADP reductase, chloroplastic"/>
    <property type="match status" value="1"/>
</dbReference>
<dbReference type="PRINTS" id="PR00371">
    <property type="entry name" value="FPNCR"/>
</dbReference>
<feature type="binding site" evidence="16">
    <location>
        <position position="307"/>
    </location>
    <ligand>
        <name>NADP(+)</name>
        <dbReference type="ChEBI" id="CHEBI:58349"/>
    </ligand>
</feature>
<sequence length="529" mass="58700">MAAHKTSEYPPLISMLIMFIIVLESTIINARELRPSDHGLEYYYEPGESSEMTSFFGPPSSNDLTSISSPSSSILPSAVKSPMKTLSKDQDDDRVMNHVLVVGSLVCGLSGVALMVASALIYFLGYPKTQNSSVNCDHIHNNTKSITMSHSAVSQAGAVSVSIGNERSLRRSVFKQNNSISFNNKSWSSSLALNQKTASIRDGKRYTNTTICMSVQQTSSSKVTVSPIELEDPKDPPLNLYKPKESYTAKIVSVERVVGPKAPGETCHIVIDHDGNLPYWEGQSYGVIPPGENPKKPGAPHNVRLYSIASTRYGDFFDGKTASLCVRRAVYYDPETGKEDPSKNGVCSNFLCDSKPGDKIQITGPSGKVMLLPESDPNATHIMIATGTGVAPYRGYLRRMFMENVPNKTFSGLAWLFLGVANTDSLLYDDEFTKYLKDHPDNFRFDKALSREEKNKKGGKMYVQDKIEEYSDEIFKLLDNGAHIYFCGLKGMMPGIQDTLKRVAEERGESWDLKLSQLRKNKQWHVEVY</sequence>
<comment type="subcellular location">
    <subcellularLocation>
        <location evidence="2">Plastid</location>
        <location evidence="2">Chloroplast</location>
    </subcellularLocation>
</comment>
<evidence type="ECO:0000256" key="4">
    <source>
        <dbReference type="ARBA" id="ARBA00013223"/>
    </source>
</evidence>
<name>A0A7G2DY96_ARATH</name>
<dbReference type="Pfam" id="PF00175">
    <property type="entry name" value="NAD_binding_1"/>
    <property type="match status" value="1"/>
</dbReference>
<proteinExistence type="inferred from homology"/>
<feature type="domain" description="FAD-binding FR-type" evidence="18">
    <location>
        <begin position="244"/>
        <end position="372"/>
    </location>
</feature>
<feature type="binding site" evidence="16">
    <location>
        <position position="327"/>
    </location>
    <ligand>
        <name>NADP(+)</name>
        <dbReference type="ChEBI" id="CHEBI:58349"/>
    </ligand>
</feature>
<dbReference type="EMBL" id="LR881466">
    <property type="protein sequence ID" value="CAD5314097.1"/>
    <property type="molecule type" value="Genomic_DNA"/>
</dbReference>
<evidence type="ECO:0000256" key="5">
    <source>
        <dbReference type="ARBA" id="ARBA00022448"/>
    </source>
</evidence>
<feature type="binding site" evidence="16">
    <location>
        <begin position="488"/>
        <end position="489"/>
    </location>
    <ligand>
        <name>NADP(+)</name>
        <dbReference type="ChEBI" id="CHEBI:58349"/>
    </ligand>
</feature>
<keyword evidence="17" id="KW-1133">Transmembrane helix</keyword>